<evidence type="ECO:0000259" key="14">
    <source>
        <dbReference type="Pfam" id="PF01292"/>
    </source>
</evidence>
<keyword evidence="10" id="KW-0408">Iron</keyword>
<evidence type="ECO:0000313" key="15">
    <source>
        <dbReference type="EMBL" id="MCY0146581.1"/>
    </source>
</evidence>
<organism evidence="15 16">
    <name type="scientific">Hoeflea algicola</name>
    <dbReference type="NCBI Taxonomy" id="2983763"/>
    <lineage>
        <taxon>Bacteria</taxon>
        <taxon>Pseudomonadati</taxon>
        <taxon>Pseudomonadota</taxon>
        <taxon>Alphaproteobacteria</taxon>
        <taxon>Hyphomicrobiales</taxon>
        <taxon>Rhizobiaceae</taxon>
        <taxon>Hoeflea</taxon>
    </lineage>
</organism>
<dbReference type="Pfam" id="PF01292">
    <property type="entry name" value="Ni_hydr_CYTB"/>
    <property type="match status" value="1"/>
</dbReference>
<evidence type="ECO:0000313" key="16">
    <source>
        <dbReference type="Proteomes" id="UP001073227"/>
    </source>
</evidence>
<dbReference type="Proteomes" id="UP001073227">
    <property type="component" value="Unassembled WGS sequence"/>
</dbReference>
<keyword evidence="11 13" id="KW-0472">Membrane</keyword>
<evidence type="ECO:0000256" key="12">
    <source>
        <dbReference type="ARBA" id="ARBA00037975"/>
    </source>
</evidence>
<evidence type="ECO:0000256" key="9">
    <source>
        <dbReference type="ARBA" id="ARBA00022989"/>
    </source>
</evidence>
<keyword evidence="7" id="KW-0479">Metal-binding</keyword>
<comment type="caution">
    <text evidence="15">The sequence shown here is derived from an EMBL/GenBank/DDBJ whole genome shotgun (WGS) entry which is preliminary data.</text>
</comment>
<evidence type="ECO:0000256" key="6">
    <source>
        <dbReference type="ARBA" id="ARBA00022692"/>
    </source>
</evidence>
<keyword evidence="5" id="KW-0349">Heme</keyword>
<feature type="transmembrane region" description="Helical" evidence="13">
    <location>
        <begin position="152"/>
        <end position="173"/>
    </location>
</feature>
<proteinExistence type="inferred from homology"/>
<evidence type="ECO:0000256" key="7">
    <source>
        <dbReference type="ARBA" id="ARBA00022723"/>
    </source>
</evidence>
<dbReference type="Gene3D" id="1.20.950.20">
    <property type="entry name" value="Transmembrane di-heme cytochromes, Chain C"/>
    <property type="match status" value="2"/>
</dbReference>
<evidence type="ECO:0000256" key="3">
    <source>
        <dbReference type="ARBA" id="ARBA00022448"/>
    </source>
</evidence>
<feature type="domain" description="Cytochrome b561 bacterial/Ni-hydrogenase" evidence="14">
    <location>
        <begin position="17"/>
        <end position="183"/>
    </location>
</feature>
<dbReference type="PANTHER" id="PTHR30529:SF7">
    <property type="entry name" value="CYTOCHROME B561 BACTERIAL_NI-HYDROGENASE DOMAIN-CONTAINING PROTEIN"/>
    <property type="match status" value="1"/>
</dbReference>
<evidence type="ECO:0000256" key="10">
    <source>
        <dbReference type="ARBA" id="ARBA00023004"/>
    </source>
</evidence>
<dbReference type="PANTHER" id="PTHR30529">
    <property type="entry name" value="CYTOCHROME B561"/>
    <property type="match status" value="1"/>
</dbReference>
<keyword evidence="16" id="KW-1185">Reference proteome</keyword>
<dbReference type="InterPro" id="IPR011577">
    <property type="entry name" value="Cyt_b561_bac/Ni-Hgenase"/>
</dbReference>
<comment type="subcellular location">
    <subcellularLocation>
        <location evidence="2">Cell membrane</location>
        <topology evidence="2">Multi-pass membrane protein</topology>
    </subcellularLocation>
</comment>
<evidence type="ECO:0000256" key="4">
    <source>
        <dbReference type="ARBA" id="ARBA00022475"/>
    </source>
</evidence>
<keyword evidence="3" id="KW-0813">Transport</keyword>
<dbReference type="EMBL" id="JAOVZR010000001">
    <property type="protein sequence ID" value="MCY0146581.1"/>
    <property type="molecule type" value="Genomic_DNA"/>
</dbReference>
<evidence type="ECO:0000256" key="2">
    <source>
        <dbReference type="ARBA" id="ARBA00004651"/>
    </source>
</evidence>
<name>A0ABT3Z4D9_9HYPH</name>
<accession>A0ABT3Z4D9</accession>
<keyword evidence="8" id="KW-0249">Electron transport</keyword>
<comment type="cofactor">
    <cofactor evidence="1">
        <name>heme b</name>
        <dbReference type="ChEBI" id="CHEBI:60344"/>
    </cofactor>
</comment>
<dbReference type="InterPro" id="IPR052168">
    <property type="entry name" value="Cytochrome_b561_oxidase"/>
</dbReference>
<evidence type="ECO:0000256" key="1">
    <source>
        <dbReference type="ARBA" id="ARBA00001970"/>
    </source>
</evidence>
<reference evidence="15" key="1">
    <citation type="submission" date="2022-10" db="EMBL/GenBank/DDBJ databases">
        <title>Hoeflea sp. G2-23, isolated from marine algae.</title>
        <authorList>
            <person name="Kristyanto S."/>
            <person name="Kim J.M."/>
            <person name="Jeon C.O."/>
        </authorList>
    </citation>
    <scope>NUCLEOTIDE SEQUENCE</scope>
    <source>
        <strain evidence="15">G2-23</strain>
    </source>
</reference>
<keyword evidence="4" id="KW-1003">Cell membrane</keyword>
<protein>
    <submittedName>
        <fullName evidence="15">Cytochrome b</fullName>
    </submittedName>
</protein>
<feature type="transmembrane region" description="Helical" evidence="13">
    <location>
        <begin position="99"/>
        <end position="121"/>
    </location>
</feature>
<keyword evidence="9 13" id="KW-1133">Transmembrane helix</keyword>
<comment type="similarity">
    <text evidence="12">Belongs to the cytochrome b561 family.</text>
</comment>
<sequence length="188" mass="20727">MQRQTDTAPRNDSSSSYGLVSRLNHWIVAAAMIGMLVSGLVMAYGPFERETVLAIMGWHKAIGVLVLVYGIWRVGWRVAQGFAADAAVMPRWQAVASRLTHWGLLAAVPVMPLSGLVMTIYRGREVDVFGLIIPAQNKIEWLANAAGMTHQFAAWGLLGLLVLHVVGALKHHFIDRDMTLRRMALRSA</sequence>
<dbReference type="SUPFAM" id="SSF81342">
    <property type="entry name" value="Transmembrane di-heme cytochromes"/>
    <property type="match status" value="1"/>
</dbReference>
<gene>
    <name evidence="15" type="ORF">OEG84_02315</name>
</gene>
<feature type="transmembrane region" description="Helical" evidence="13">
    <location>
        <begin position="51"/>
        <end position="72"/>
    </location>
</feature>
<feature type="transmembrane region" description="Helical" evidence="13">
    <location>
        <begin position="23"/>
        <end position="45"/>
    </location>
</feature>
<dbReference type="InterPro" id="IPR016174">
    <property type="entry name" value="Di-haem_cyt_TM"/>
</dbReference>
<evidence type="ECO:0000256" key="13">
    <source>
        <dbReference type="SAM" id="Phobius"/>
    </source>
</evidence>
<evidence type="ECO:0000256" key="5">
    <source>
        <dbReference type="ARBA" id="ARBA00022617"/>
    </source>
</evidence>
<evidence type="ECO:0000256" key="8">
    <source>
        <dbReference type="ARBA" id="ARBA00022982"/>
    </source>
</evidence>
<keyword evidence="6 13" id="KW-0812">Transmembrane</keyword>
<evidence type="ECO:0000256" key="11">
    <source>
        <dbReference type="ARBA" id="ARBA00023136"/>
    </source>
</evidence>
<dbReference type="RefSeq" id="WP_267652240.1">
    <property type="nucleotide sequence ID" value="NZ_JAOVZR010000001.1"/>
</dbReference>